<sequence length="167" mass="19310">MVKLFNVVDQFAYILLIFNSCFDFVHLSQRSTYDSLSEFRHRALLHRATSPIVLPQLSSVCFRYHAVLVYPITPQLHMSSLPSVHCRNRCSFNRAKSISTPRSKVLQRYQSHTKANIKTTNVLLRRLAQRCPRVDSYMSLTSNKRSSKYLANILIKHTNGPWISPTI</sequence>
<dbReference type="EMBL" id="MU006103">
    <property type="protein sequence ID" value="KAF2836428.1"/>
    <property type="molecule type" value="Genomic_DNA"/>
</dbReference>
<reference evidence="1" key="1">
    <citation type="journal article" date="2020" name="Stud. Mycol.">
        <title>101 Dothideomycetes genomes: a test case for predicting lifestyles and emergence of pathogens.</title>
        <authorList>
            <person name="Haridas S."/>
            <person name="Albert R."/>
            <person name="Binder M."/>
            <person name="Bloem J."/>
            <person name="Labutti K."/>
            <person name="Salamov A."/>
            <person name="Andreopoulos B."/>
            <person name="Baker S."/>
            <person name="Barry K."/>
            <person name="Bills G."/>
            <person name="Bluhm B."/>
            <person name="Cannon C."/>
            <person name="Castanera R."/>
            <person name="Culley D."/>
            <person name="Daum C."/>
            <person name="Ezra D."/>
            <person name="Gonzalez J."/>
            <person name="Henrissat B."/>
            <person name="Kuo A."/>
            <person name="Liang C."/>
            <person name="Lipzen A."/>
            <person name="Lutzoni F."/>
            <person name="Magnuson J."/>
            <person name="Mondo S."/>
            <person name="Nolan M."/>
            <person name="Ohm R."/>
            <person name="Pangilinan J."/>
            <person name="Park H.-J."/>
            <person name="Ramirez L."/>
            <person name="Alfaro M."/>
            <person name="Sun H."/>
            <person name="Tritt A."/>
            <person name="Yoshinaga Y."/>
            <person name="Zwiers L.-H."/>
            <person name="Turgeon B."/>
            <person name="Goodwin S."/>
            <person name="Spatafora J."/>
            <person name="Crous P."/>
            <person name="Grigoriev I."/>
        </authorList>
    </citation>
    <scope>NUCLEOTIDE SEQUENCE</scope>
    <source>
        <strain evidence="1">CBS 101060</strain>
    </source>
</reference>
<gene>
    <name evidence="1" type="ORF">M501DRAFT_238852</name>
</gene>
<protein>
    <submittedName>
        <fullName evidence="1">Uncharacterized protein</fullName>
    </submittedName>
</protein>
<keyword evidence="2" id="KW-1185">Reference proteome</keyword>
<dbReference type="AlphaFoldDB" id="A0A9P4VMA1"/>
<proteinExistence type="predicted"/>
<accession>A0A9P4VMA1</accession>
<organism evidence="1 2">
    <name type="scientific">Patellaria atrata CBS 101060</name>
    <dbReference type="NCBI Taxonomy" id="1346257"/>
    <lineage>
        <taxon>Eukaryota</taxon>
        <taxon>Fungi</taxon>
        <taxon>Dikarya</taxon>
        <taxon>Ascomycota</taxon>
        <taxon>Pezizomycotina</taxon>
        <taxon>Dothideomycetes</taxon>
        <taxon>Dothideomycetes incertae sedis</taxon>
        <taxon>Patellariales</taxon>
        <taxon>Patellariaceae</taxon>
        <taxon>Patellaria</taxon>
    </lineage>
</organism>
<comment type="caution">
    <text evidence="1">The sequence shown here is derived from an EMBL/GenBank/DDBJ whole genome shotgun (WGS) entry which is preliminary data.</text>
</comment>
<dbReference type="Proteomes" id="UP000799429">
    <property type="component" value="Unassembled WGS sequence"/>
</dbReference>
<name>A0A9P4VMA1_9PEZI</name>
<evidence type="ECO:0000313" key="2">
    <source>
        <dbReference type="Proteomes" id="UP000799429"/>
    </source>
</evidence>
<evidence type="ECO:0000313" key="1">
    <source>
        <dbReference type="EMBL" id="KAF2836428.1"/>
    </source>
</evidence>